<keyword evidence="7 8" id="KW-0472">Membrane</keyword>
<dbReference type="Gene3D" id="3.30.70.1430">
    <property type="entry name" value="Multidrug efflux transporter AcrB pore domain"/>
    <property type="match status" value="2"/>
</dbReference>
<dbReference type="InterPro" id="IPR001036">
    <property type="entry name" value="Acrflvin-R"/>
</dbReference>
<feature type="transmembrane region" description="Helical" evidence="8">
    <location>
        <begin position="566"/>
        <end position="585"/>
    </location>
</feature>
<keyword evidence="5 8" id="KW-0812">Transmembrane</keyword>
<evidence type="ECO:0000256" key="7">
    <source>
        <dbReference type="ARBA" id="ARBA00023136"/>
    </source>
</evidence>
<dbReference type="PANTHER" id="PTHR32063">
    <property type="match status" value="1"/>
</dbReference>
<dbReference type="OMA" id="PDFNDMA"/>
<dbReference type="Gene3D" id="3.30.2090.10">
    <property type="entry name" value="Multidrug efflux transporter AcrB TolC docking domain, DN and DC subdomains"/>
    <property type="match status" value="2"/>
</dbReference>
<dbReference type="Pfam" id="PF00873">
    <property type="entry name" value="ACR_tran"/>
    <property type="match status" value="1"/>
</dbReference>
<evidence type="ECO:0000313" key="9">
    <source>
        <dbReference type="EMBL" id="MTI99599.1"/>
    </source>
</evidence>
<feature type="transmembrane region" description="Helical" evidence="8">
    <location>
        <begin position="404"/>
        <end position="425"/>
    </location>
</feature>
<dbReference type="Proteomes" id="UP000683442">
    <property type="component" value="Chromosome"/>
</dbReference>
<dbReference type="Gene3D" id="1.20.1640.10">
    <property type="entry name" value="Multidrug efflux transporter AcrB transmembrane domain"/>
    <property type="match status" value="2"/>
</dbReference>
<accession>A0A1E3BUH5</accession>
<dbReference type="EMBL" id="CP076686">
    <property type="protein sequence ID" value="QWV13920.1"/>
    <property type="molecule type" value="Genomic_DNA"/>
</dbReference>
<feature type="transmembrane region" description="Helical" evidence="8">
    <location>
        <begin position="474"/>
        <end position="495"/>
    </location>
</feature>
<dbReference type="GO" id="GO:0042910">
    <property type="term" value="F:xenobiotic transmembrane transporter activity"/>
    <property type="evidence" value="ECO:0007669"/>
    <property type="project" value="TreeGrafter"/>
</dbReference>
<keyword evidence="4" id="KW-1003">Cell membrane</keyword>
<keyword evidence="3" id="KW-0813">Transport</keyword>
<dbReference type="EMBL" id="VENC01000012">
    <property type="protein sequence ID" value="MTI99599.1"/>
    <property type="molecule type" value="Genomic_DNA"/>
</dbReference>
<dbReference type="SUPFAM" id="SSF82714">
    <property type="entry name" value="Multidrug efflux transporter AcrB TolC docking domain, DN and DC subdomains"/>
    <property type="match status" value="2"/>
</dbReference>
<reference evidence="10 12" key="2">
    <citation type="submission" date="2021-06" db="EMBL/GenBank/DDBJ databases">
        <title>Microbial metabolic specificity influences pelagic lipid remineralization.</title>
        <authorList>
            <person name="Behrendt L."/>
            <person name="Hunter J.E."/>
            <person name="Alcolombri U."/>
            <person name="Smriga S."/>
            <person name="Mincer T."/>
            <person name="Lowenstein D.P."/>
            <person name="Peaudecerf F.J."/>
            <person name="Fernandez V.I."/>
            <person name="Fredricks H."/>
            <person name="Almblad H."/>
            <person name="Harrison J.J."/>
            <person name="Stocker R."/>
            <person name="Van Mooy B.A.S."/>
        </authorList>
    </citation>
    <scope>NUCLEOTIDE SEQUENCE [LARGE SCALE GENOMIC DNA]</scope>
    <source>
        <strain evidence="10 12">HP15-B</strain>
    </source>
</reference>
<evidence type="ECO:0000256" key="6">
    <source>
        <dbReference type="ARBA" id="ARBA00022989"/>
    </source>
</evidence>
<evidence type="ECO:0000256" key="2">
    <source>
        <dbReference type="ARBA" id="ARBA00010942"/>
    </source>
</evidence>
<comment type="similarity">
    <text evidence="2">Belongs to the resistance-nodulation-cell division (RND) (TC 2.A.6) family.</text>
</comment>
<sequence length="1065" mass="115473">MFNRVVDWAVQNRLLVLIALAVLIATAAFQIPKLNLDAFPDVTNVQVAVNTEAPGLAAEEVEQLITYPIEAVMYALPDVEEVRSISKTGLSGVTVVFKEGTDIYFARQLVFERLQAARELIPDGVGVPEMGPNTSGLGQVYQYLLIADPNSGYDAMELRSLHDWLVKLLLIPAEGVTEILSFGGEVRQYQVNLNPARMLSYDLSQNDVMHALENNNSNVGGWYMGRGQEQLVIRGMGWLGNGEQGLEQIRQVPVKTSDGITVTVDDVAQVGLGTEIRQGAVTMTRKDEDGQVEQLGEVVSGIVLKRMGANTKATIDGIEARIERINQALPSGVRFEPYYNQADLVTKAVETVTNALLLAFVFIAIVLALFLMNLRATTLVLLSIPISIGIALMIMAWFGLSANLMSLGGIAVAIGMLVDGSVVMVENMFKHLTHPDAEHDAHRDELIENDPDPLDASHDDHGIALRLQEAGREVARPIFFATAIILVVFMPLFSFEGVEAKLFQPMAISIMLAIVSAVIVALIVVPALASFVFRKGIRERESFVLKPLEKLYRQGLDWSLKHTRSVVGAAAVLVVLAALVVPRLGTEFVPELEEGTINLRVTLAPSSSLDTAIEVAPKLEAMLMEFPEVTYALSRAGRAEIGGDPEPVNNIEIYIGLKPTSEWTSASNRYELQALFEEKLEQHPGLLFNFSQPIATRVDELLSGVRAQLAIKLFGPDLDVLAEKGQQIEAAVRTVQGTRDVAMEQIAGEAQLVVQPDRQALSRYGLAVSDVMSVVRDGLGGAAAGQIINGNERYDIYVRLAKRFREDRDAIADLRLQAPSGAWVRLGDVADVSIESGPPQVRRDDVQRRVVIQSNVQGRDMGSVVADIQDTIASEVNLPPGYSVDIGGQFENQQRAQKRLAIVVPVSLGLIALLLYFAFSSVGQALLILVNVPLAVIGGVFSLWISGQYLSVPSSVGFITLFGVAVLNGVVMVESINQRIQDGLSVDAAVFEGAVSRLRPVLMTAITSALGLIPMLLSTGVGAEIQKPLASVIVGGLVTATFLTLFVLPALFTRFSRAKLDDMQR</sequence>
<dbReference type="InterPro" id="IPR004763">
    <property type="entry name" value="CusA-like"/>
</dbReference>
<dbReference type="GO" id="GO:0008324">
    <property type="term" value="F:monoatomic cation transmembrane transporter activity"/>
    <property type="evidence" value="ECO:0007669"/>
    <property type="project" value="InterPro"/>
</dbReference>
<dbReference type="RefSeq" id="WP_014575746.1">
    <property type="nucleotide sequence ID" value="NZ_CP076686.1"/>
</dbReference>
<dbReference type="SUPFAM" id="SSF82693">
    <property type="entry name" value="Multidrug efflux transporter AcrB pore domain, PN1, PN2, PC1 and PC2 subdomains"/>
    <property type="match status" value="3"/>
</dbReference>
<dbReference type="PRINTS" id="PR00702">
    <property type="entry name" value="ACRIFLAVINRP"/>
</dbReference>
<dbReference type="NCBIfam" id="TIGR00914">
    <property type="entry name" value="2A0601"/>
    <property type="match status" value="1"/>
</dbReference>
<evidence type="ECO:0000256" key="8">
    <source>
        <dbReference type="SAM" id="Phobius"/>
    </source>
</evidence>
<evidence type="ECO:0000256" key="5">
    <source>
        <dbReference type="ARBA" id="ARBA00022692"/>
    </source>
</evidence>
<evidence type="ECO:0000256" key="4">
    <source>
        <dbReference type="ARBA" id="ARBA00022475"/>
    </source>
</evidence>
<dbReference type="Proteomes" id="UP000431462">
    <property type="component" value="Unassembled WGS sequence"/>
</dbReference>
<feature type="transmembrane region" description="Helical" evidence="8">
    <location>
        <begin position="1001"/>
        <end position="1023"/>
    </location>
</feature>
<feature type="transmembrane region" description="Helical" evidence="8">
    <location>
        <begin position="1029"/>
        <end position="1052"/>
    </location>
</feature>
<gene>
    <name evidence="9" type="ORF">FH752_13350</name>
    <name evidence="10" type="ORF">KQ249_04685</name>
</gene>
<dbReference type="AlphaFoldDB" id="A0A1E3BUH5"/>
<evidence type="ECO:0000313" key="10">
    <source>
        <dbReference type="EMBL" id="QWV13920.1"/>
    </source>
</evidence>
<dbReference type="OrthoDB" id="9758757at2"/>
<name>A0A1E3BUH5_9GAMM</name>
<dbReference type="GeneID" id="78558716"/>
<keyword evidence="12" id="KW-1185">Reference proteome</keyword>
<reference evidence="9 11" key="1">
    <citation type="submission" date="2019-06" db="EMBL/GenBank/DDBJ databases">
        <title>Enrichment of Autotrophic Halophilic Microorganisms from Red Sea Brine Pool Using Microbial Electrosynthesis System.</title>
        <authorList>
            <person name="Alqahtani M.F."/>
            <person name="Bajracharya S."/>
            <person name="Katuri K.P."/>
            <person name="Ali M."/>
            <person name="Saikaly P.E."/>
        </authorList>
    </citation>
    <scope>NUCLEOTIDE SEQUENCE [LARGE SCALE GENOMIC DNA]</scope>
    <source>
        <strain evidence="9">MES15</strain>
    </source>
</reference>
<feature type="transmembrane region" description="Helical" evidence="8">
    <location>
        <begin position="379"/>
        <end position="398"/>
    </location>
</feature>
<dbReference type="InterPro" id="IPR027463">
    <property type="entry name" value="AcrB_DN_DC_subdom"/>
</dbReference>
<organism evidence="9 11">
    <name type="scientific">Marinobacter adhaerens</name>
    <dbReference type="NCBI Taxonomy" id="1033846"/>
    <lineage>
        <taxon>Bacteria</taxon>
        <taxon>Pseudomonadati</taxon>
        <taxon>Pseudomonadota</taxon>
        <taxon>Gammaproteobacteria</taxon>
        <taxon>Pseudomonadales</taxon>
        <taxon>Marinobacteraceae</taxon>
        <taxon>Marinobacter</taxon>
    </lineage>
</organism>
<evidence type="ECO:0000256" key="1">
    <source>
        <dbReference type="ARBA" id="ARBA00004651"/>
    </source>
</evidence>
<dbReference type="Gene3D" id="3.30.70.1440">
    <property type="entry name" value="Multidrug efflux transporter AcrB pore domain"/>
    <property type="match status" value="1"/>
</dbReference>
<evidence type="ECO:0000313" key="12">
    <source>
        <dbReference type="Proteomes" id="UP000683442"/>
    </source>
</evidence>
<comment type="subcellular location">
    <subcellularLocation>
        <location evidence="1">Cell membrane</location>
        <topology evidence="1">Multi-pass membrane protein</topology>
    </subcellularLocation>
</comment>
<feature type="transmembrane region" description="Helical" evidence="8">
    <location>
        <begin position="900"/>
        <end position="919"/>
    </location>
</feature>
<dbReference type="GO" id="GO:0005886">
    <property type="term" value="C:plasma membrane"/>
    <property type="evidence" value="ECO:0007669"/>
    <property type="project" value="UniProtKB-SubCell"/>
</dbReference>
<protein>
    <submittedName>
        <fullName evidence="10">CusA/CzcA family heavy metal efflux RND transporter</fullName>
    </submittedName>
    <submittedName>
        <fullName evidence="9">Efflux RND transporter permease subunit</fullName>
    </submittedName>
</protein>
<feature type="transmembrane region" description="Helical" evidence="8">
    <location>
        <begin position="355"/>
        <end position="372"/>
    </location>
</feature>
<feature type="transmembrane region" description="Helical" evidence="8">
    <location>
        <begin position="926"/>
        <end position="946"/>
    </location>
</feature>
<dbReference type="Gene3D" id="3.30.70.1320">
    <property type="entry name" value="Multidrug efflux transporter AcrB pore domain like"/>
    <property type="match status" value="1"/>
</dbReference>
<proteinExistence type="inferred from homology"/>
<feature type="transmembrane region" description="Helical" evidence="8">
    <location>
        <begin position="507"/>
        <end position="533"/>
    </location>
</feature>
<evidence type="ECO:0000256" key="3">
    <source>
        <dbReference type="ARBA" id="ARBA00022448"/>
    </source>
</evidence>
<feature type="transmembrane region" description="Helical" evidence="8">
    <location>
        <begin position="952"/>
        <end position="973"/>
    </location>
</feature>
<dbReference type="PANTHER" id="PTHR32063:SF24">
    <property type="entry name" value="CATION EFFLUX SYSTEM (ACRB_ACRD_ACRF FAMILY)"/>
    <property type="match status" value="1"/>
</dbReference>
<evidence type="ECO:0000313" key="11">
    <source>
        <dbReference type="Proteomes" id="UP000431462"/>
    </source>
</evidence>
<keyword evidence="6 8" id="KW-1133">Transmembrane helix</keyword>
<dbReference type="SUPFAM" id="SSF82866">
    <property type="entry name" value="Multidrug efflux transporter AcrB transmembrane domain"/>
    <property type="match status" value="2"/>
</dbReference>